<dbReference type="HOGENOM" id="CLU_026673_16_6_1"/>
<evidence type="ECO:0000313" key="4">
    <source>
        <dbReference type="EMBL" id="KEZ45393.1"/>
    </source>
</evidence>
<evidence type="ECO:0000256" key="1">
    <source>
        <dbReference type="ARBA" id="ARBA00008072"/>
    </source>
</evidence>
<dbReference type="SUPFAM" id="SSF50129">
    <property type="entry name" value="GroES-like"/>
    <property type="match status" value="1"/>
</dbReference>
<evidence type="ECO:0000256" key="2">
    <source>
        <dbReference type="ARBA" id="ARBA00023002"/>
    </source>
</evidence>
<comment type="caution">
    <text evidence="4">The sequence shown here is derived from an EMBL/GenBank/DDBJ whole genome shotgun (WGS) entry which is preliminary data.</text>
</comment>
<dbReference type="AlphaFoldDB" id="A0A084GDI1"/>
<protein>
    <recommendedName>
        <fullName evidence="3">Alcohol dehydrogenase-like N-terminal domain-containing protein</fullName>
    </recommendedName>
</protein>
<dbReference type="PANTHER" id="PTHR45348">
    <property type="entry name" value="HYPOTHETICAL OXIDOREDUCTASE (EUROFUNG)"/>
    <property type="match status" value="1"/>
</dbReference>
<dbReference type="InterPro" id="IPR013154">
    <property type="entry name" value="ADH-like_N"/>
</dbReference>
<dbReference type="VEuPathDB" id="FungiDB:SAPIO_CDS2229"/>
<feature type="domain" description="Alcohol dehydrogenase-like N-terminal" evidence="3">
    <location>
        <begin position="26"/>
        <end position="115"/>
    </location>
</feature>
<dbReference type="KEGG" id="sapo:SAPIO_CDS2229"/>
<evidence type="ECO:0000313" key="5">
    <source>
        <dbReference type="Proteomes" id="UP000028545"/>
    </source>
</evidence>
<dbReference type="GO" id="GO:0016651">
    <property type="term" value="F:oxidoreductase activity, acting on NAD(P)H"/>
    <property type="evidence" value="ECO:0007669"/>
    <property type="project" value="InterPro"/>
</dbReference>
<dbReference type="OrthoDB" id="3509362at2759"/>
<organism evidence="4 5">
    <name type="scientific">Pseudallescheria apiosperma</name>
    <name type="common">Scedosporium apiospermum</name>
    <dbReference type="NCBI Taxonomy" id="563466"/>
    <lineage>
        <taxon>Eukaryota</taxon>
        <taxon>Fungi</taxon>
        <taxon>Dikarya</taxon>
        <taxon>Ascomycota</taxon>
        <taxon>Pezizomycotina</taxon>
        <taxon>Sordariomycetes</taxon>
        <taxon>Hypocreomycetidae</taxon>
        <taxon>Microascales</taxon>
        <taxon>Microascaceae</taxon>
        <taxon>Scedosporium</taxon>
    </lineage>
</organism>
<evidence type="ECO:0000259" key="3">
    <source>
        <dbReference type="Pfam" id="PF08240"/>
    </source>
</evidence>
<reference evidence="4 5" key="1">
    <citation type="journal article" date="2014" name="Genome Announc.">
        <title>Draft genome sequence of the pathogenic fungus Scedosporium apiospermum.</title>
        <authorList>
            <person name="Vandeputte P."/>
            <person name="Ghamrawi S."/>
            <person name="Rechenmann M."/>
            <person name="Iltis A."/>
            <person name="Giraud S."/>
            <person name="Fleury M."/>
            <person name="Thornton C."/>
            <person name="Delhaes L."/>
            <person name="Meyer W."/>
            <person name="Papon N."/>
            <person name="Bouchara J.P."/>
        </authorList>
    </citation>
    <scope>NUCLEOTIDE SEQUENCE [LARGE SCALE GENOMIC DNA]</scope>
    <source>
        <strain evidence="4 5">IHEM 14462</strain>
    </source>
</reference>
<gene>
    <name evidence="4" type="ORF">SAPIO_CDS2229</name>
</gene>
<dbReference type="GeneID" id="27721301"/>
<sequence>MSHFAAIIPAGKALLEIQEVKTPQPGPDELLVKNEIIALIPIDAKLAKFGVFPIPYPAILGTSFGGTVISVGSAVTNFQVGDKVAAAKTAGATGDKYGAFQTRVIAREVTTSKLPQNVNLGGPVGLIGNLSTVVGLFNVGAGLERPETNGPASAKGKKILVYSSTSSFGSLAVQYLRQAGFFF</sequence>
<dbReference type="Gene3D" id="3.90.180.10">
    <property type="entry name" value="Medium-chain alcohol dehydrogenases, catalytic domain"/>
    <property type="match status" value="1"/>
</dbReference>
<dbReference type="InterPro" id="IPR047122">
    <property type="entry name" value="Trans-enoyl_RdTase-like"/>
</dbReference>
<dbReference type="PANTHER" id="PTHR45348:SF2">
    <property type="entry name" value="ZINC-TYPE ALCOHOL DEHYDROGENASE-LIKE PROTEIN C2E1P3.01"/>
    <property type="match status" value="1"/>
</dbReference>
<keyword evidence="5" id="KW-1185">Reference proteome</keyword>
<dbReference type="Pfam" id="PF08240">
    <property type="entry name" value="ADH_N"/>
    <property type="match status" value="1"/>
</dbReference>
<comment type="similarity">
    <text evidence="1">Belongs to the zinc-containing alcohol dehydrogenase family.</text>
</comment>
<keyword evidence="2" id="KW-0560">Oxidoreductase</keyword>
<dbReference type="RefSeq" id="XP_016645192.1">
    <property type="nucleotide sequence ID" value="XM_016785314.1"/>
</dbReference>
<proteinExistence type="inferred from homology"/>
<dbReference type="Proteomes" id="UP000028545">
    <property type="component" value="Unassembled WGS sequence"/>
</dbReference>
<dbReference type="Gene3D" id="3.40.50.720">
    <property type="entry name" value="NAD(P)-binding Rossmann-like Domain"/>
    <property type="match status" value="1"/>
</dbReference>
<dbReference type="InterPro" id="IPR011032">
    <property type="entry name" value="GroES-like_sf"/>
</dbReference>
<dbReference type="OMA" id="SYRTEEM"/>
<dbReference type="EMBL" id="JOWA01000085">
    <property type="protein sequence ID" value="KEZ45393.1"/>
    <property type="molecule type" value="Genomic_DNA"/>
</dbReference>
<name>A0A084GDI1_PSEDA</name>
<accession>A0A084GDI1</accession>